<evidence type="ECO:0000256" key="1">
    <source>
        <dbReference type="SAM" id="MobiDB-lite"/>
    </source>
</evidence>
<gene>
    <name evidence="2" type="ORF">K443DRAFT_110734</name>
</gene>
<proteinExistence type="predicted"/>
<reference evidence="3" key="2">
    <citation type="submission" date="2015-01" db="EMBL/GenBank/DDBJ databases">
        <title>Evolutionary Origins and Diversification of the Mycorrhizal Mutualists.</title>
        <authorList>
            <consortium name="DOE Joint Genome Institute"/>
            <consortium name="Mycorrhizal Genomics Consortium"/>
            <person name="Kohler A."/>
            <person name="Kuo A."/>
            <person name="Nagy L.G."/>
            <person name="Floudas D."/>
            <person name="Copeland A."/>
            <person name="Barry K.W."/>
            <person name="Cichocki N."/>
            <person name="Veneault-Fourrey C."/>
            <person name="LaButti K."/>
            <person name="Lindquist E.A."/>
            <person name="Lipzen A."/>
            <person name="Lundell T."/>
            <person name="Morin E."/>
            <person name="Murat C."/>
            <person name="Riley R."/>
            <person name="Ohm R."/>
            <person name="Sun H."/>
            <person name="Tunlid A."/>
            <person name="Henrissat B."/>
            <person name="Grigoriev I.V."/>
            <person name="Hibbett D.S."/>
            <person name="Martin F."/>
        </authorList>
    </citation>
    <scope>NUCLEOTIDE SEQUENCE [LARGE SCALE GENOMIC DNA]</scope>
    <source>
        <strain evidence="3">LaAM-08-1</strain>
    </source>
</reference>
<name>A0A0C9WZ44_9AGAR</name>
<feature type="non-terminal residue" evidence="2">
    <location>
        <position position="1"/>
    </location>
</feature>
<evidence type="ECO:0000313" key="3">
    <source>
        <dbReference type="Proteomes" id="UP000054477"/>
    </source>
</evidence>
<dbReference type="OrthoDB" id="3085947at2759"/>
<dbReference type="EMBL" id="KN838802">
    <property type="protein sequence ID" value="KIJ94258.1"/>
    <property type="molecule type" value="Genomic_DNA"/>
</dbReference>
<dbReference type="HOGENOM" id="CLU_2782800_0_0_1"/>
<sequence>GRAAQRRQGPLNTNSGIPFLLDRCTDDDVSPDSFRSRRTGKTQKSVITGLLFDNEPAKSHRQTIKNLRF</sequence>
<keyword evidence="3" id="KW-1185">Reference proteome</keyword>
<accession>A0A0C9WZ44</accession>
<feature type="region of interest" description="Disordered" evidence="1">
    <location>
        <begin position="1"/>
        <end position="42"/>
    </location>
</feature>
<reference evidence="2 3" key="1">
    <citation type="submission" date="2014-04" db="EMBL/GenBank/DDBJ databases">
        <authorList>
            <consortium name="DOE Joint Genome Institute"/>
            <person name="Kuo A."/>
            <person name="Kohler A."/>
            <person name="Nagy L.G."/>
            <person name="Floudas D."/>
            <person name="Copeland A."/>
            <person name="Barry K.W."/>
            <person name="Cichocki N."/>
            <person name="Veneault-Fourrey C."/>
            <person name="LaButti K."/>
            <person name="Lindquist E.A."/>
            <person name="Lipzen A."/>
            <person name="Lundell T."/>
            <person name="Morin E."/>
            <person name="Murat C."/>
            <person name="Sun H."/>
            <person name="Tunlid A."/>
            <person name="Henrissat B."/>
            <person name="Grigoriev I.V."/>
            <person name="Hibbett D.S."/>
            <person name="Martin F."/>
            <person name="Nordberg H.P."/>
            <person name="Cantor M.N."/>
            <person name="Hua S.X."/>
        </authorList>
    </citation>
    <scope>NUCLEOTIDE SEQUENCE [LARGE SCALE GENOMIC DNA]</scope>
    <source>
        <strain evidence="2 3">LaAM-08-1</strain>
    </source>
</reference>
<dbReference type="Proteomes" id="UP000054477">
    <property type="component" value="Unassembled WGS sequence"/>
</dbReference>
<organism evidence="2 3">
    <name type="scientific">Laccaria amethystina LaAM-08-1</name>
    <dbReference type="NCBI Taxonomy" id="1095629"/>
    <lineage>
        <taxon>Eukaryota</taxon>
        <taxon>Fungi</taxon>
        <taxon>Dikarya</taxon>
        <taxon>Basidiomycota</taxon>
        <taxon>Agaricomycotina</taxon>
        <taxon>Agaricomycetes</taxon>
        <taxon>Agaricomycetidae</taxon>
        <taxon>Agaricales</taxon>
        <taxon>Agaricineae</taxon>
        <taxon>Hydnangiaceae</taxon>
        <taxon>Laccaria</taxon>
    </lineage>
</organism>
<dbReference type="AlphaFoldDB" id="A0A0C9WZ44"/>
<evidence type="ECO:0000313" key="2">
    <source>
        <dbReference type="EMBL" id="KIJ94258.1"/>
    </source>
</evidence>
<protein>
    <submittedName>
        <fullName evidence="2">Uncharacterized protein</fullName>
    </submittedName>
</protein>